<dbReference type="PANTHER" id="PTHR12243:SF67">
    <property type="entry name" value="COREPRESSOR OF PANGOLIN, ISOFORM A-RELATED"/>
    <property type="match status" value="1"/>
</dbReference>
<dbReference type="WBParaSite" id="GPLIN_000275200">
    <property type="protein sequence ID" value="GPLIN_000275200"/>
    <property type="gene ID" value="GPLIN_000275200"/>
</dbReference>
<feature type="compositionally biased region" description="Acidic residues" evidence="1">
    <location>
        <begin position="11"/>
        <end position="22"/>
    </location>
</feature>
<feature type="compositionally biased region" description="Basic and acidic residues" evidence="1">
    <location>
        <begin position="23"/>
        <end position="32"/>
    </location>
</feature>
<dbReference type="InterPro" id="IPR039353">
    <property type="entry name" value="TF_Adf1"/>
</dbReference>
<dbReference type="Proteomes" id="UP000050741">
    <property type="component" value="Unassembled WGS sequence"/>
</dbReference>
<name>A0A183BQ66_GLOPA</name>
<feature type="domain" description="MADF" evidence="2">
    <location>
        <begin position="133"/>
        <end position="217"/>
    </location>
</feature>
<feature type="compositionally biased region" description="Low complexity" evidence="1">
    <location>
        <begin position="328"/>
        <end position="350"/>
    </location>
</feature>
<feature type="region of interest" description="Disordered" evidence="1">
    <location>
        <begin position="371"/>
        <end position="404"/>
    </location>
</feature>
<organism evidence="3 4">
    <name type="scientific">Globodera pallida</name>
    <name type="common">Potato cyst nematode worm</name>
    <name type="synonym">Heterodera pallida</name>
    <dbReference type="NCBI Taxonomy" id="36090"/>
    <lineage>
        <taxon>Eukaryota</taxon>
        <taxon>Metazoa</taxon>
        <taxon>Ecdysozoa</taxon>
        <taxon>Nematoda</taxon>
        <taxon>Chromadorea</taxon>
        <taxon>Rhabditida</taxon>
        <taxon>Tylenchina</taxon>
        <taxon>Tylenchomorpha</taxon>
        <taxon>Tylenchoidea</taxon>
        <taxon>Heteroderidae</taxon>
        <taxon>Heteroderinae</taxon>
        <taxon>Globodera</taxon>
    </lineage>
</organism>
<feature type="region of interest" description="Disordered" evidence="1">
    <location>
        <begin position="322"/>
        <end position="356"/>
    </location>
</feature>
<reference evidence="4" key="2">
    <citation type="submission" date="2016-06" db="UniProtKB">
        <authorList>
            <consortium name="WormBaseParasite"/>
        </authorList>
    </citation>
    <scope>IDENTIFICATION</scope>
</reference>
<evidence type="ECO:0000259" key="2">
    <source>
        <dbReference type="PROSITE" id="PS51029"/>
    </source>
</evidence>
<feature type="region of interest" description="Disordered" evidence="1">
    <location>
        <begin position="1"/>
        <end position="112"/>
    </location>
</feature>
<sequence>MSVKKEKVVEEMDDGGLMDEECPIEKMPKVEEETPEGEDEDGEGGEGTNGEEDEERGQAEENGAESGKGGGNELDSTFPAMISTLFGNYPLQPPAKKKRPSHRRGNDEEEIYPPATLSQGKFDLRDTRNFNSLLVEEVSRHPALFDFTRDEYKSTEARNRHWGEVAAEMNQTVEFVRTRWKTLRDRFKKEVRRQHQCVEGPIWQHYEKMLYLLPFIRDKDDAVDVGTMATAGATSGFRPKNGGRRGDGTTDSGATDRTTAFWYGGREQHQRASNGTSQQPPPINSCTAAILDLAMNAVTKLSPPPTDEVPNTDGHQFASREGIQGQEAASSSSSDTVASGNSSSSASSSSAGGGGGGTAIVTTSLLRPFPCASVNPQRTHAAKGPKRTAGEGEGGGRADTKWQQDDRDEDELFCKIVYRKLGRIGDDRLKEYAKARIIDLLVEVQYGGGVDGPGTYQ</sequence>
<protein>
    <submittedName>
        <fullName evidence="4">MADF domain-containing protein</fullName>
    </submittedName>
</protein>
<evidence type="ECO:0000313" key="4">
    <source>
        <dbReference type="WBParaSite" id="GPLIN_000275200"/>
    </source>
</evidence>
<proteinExistence type="predicted"/>
<accession>A0A183BQ66</accession>
<dbReference type="AlphaFoldDB" id="A0A183BQ66"/>
<feature type="region of interest" description="Disordered" evidence="1">
    <location>
        <begin position="232"/>
        <end position="257"/>
    </location>
</feature>
<reference evidence="3" key="1">
    <citation type="submission" date="2014-05" db="EMBL/GenBank/DDBJ databases">
        <title>The genome and life-stage specific transcriptomes of Globodera pallida elucidate key aspects of plant parasitism by a cyst nematode.</title>
        <authorList>
            <person name="Cotton J.A."/>
            <person name="Lilley C.J."/>
            <person name="Jones L.M."/>
            <person name="Kikuchi T."/>
            <person name="Reid A.J."/>
            <person name="Thorpe P."/>
            <person name="Tsai I.J."/>
            <person name="Beasley H."/>
            <person name="Blok V."/>
            <person name="Cock P.J.A."/>
            <person name="Van den Akker S.E."/>
            <person name="Holroyd N."/>
            <person name="Hunt M."/>
            <person name="Mantelin S."/>
            <person name="Naghra H."/>
            <person name="Pain A."/>
            <person name="Palomares-Rius J.E."/>
            <person name="Zarowiecki M."/>
            <person name="Berriman M."/>
            <person name="Jones J.T."/>
            <person name="Urwin P.E."/>
        </authorList>
    </citation>
    <scope>NUCLEOTIDE SEQUENCE [LARGE SCALE GENOMIC DNA]</scope>
    <source>
        <strain evidence="3">Lindley</strain>
    </source>
</reference>
<feature type="compositionally biased region" description="Basic and acidic residues" evidence="1">
    <location>
        <begin position="1"/>
        <end position="10"/>
    </location>
</feature>
<dbReference type="PROSITE" id="PS51029">
    <property type="entry name" value="MADF"/>
    <property type="match status" value="1"/>
</dbReference>
<evidence type="ECO:0000313" key="3">
    <source>
        <dbReference type="Proteomes" id="UP000050741"/>
    </source>
</evidence>
<dbReference type="Pfam" id="PF10545">
    <property type="entry name" value="MADF_DNA_bdg"/>
    <property type="match status" value="1"/>
</dbReference>
<feature type="compositionally biased region" description="Acidic residues" evidence="1">
    <location>
        <begin position="33"/>
        <end position="55"/>
    </location>
</feature>
<dbReference type="PANTHER" id="PTHR12243">
    <property type="entry name" value="MADF DOMAIN TRANSCRIPTION FACTOR"/>
    <property type="match status" value="1"/>
</dbReference>
<dbReference type="InterPro" id="IPR006578">
    <property type="entry name" value="MADF-dom"/>
</dbReference>
<keyword evidence="3" id="KW-1185">Reference proteome</keyword>
<feature type="compositionally biased region" description="Basic and acidic residues" evidence="1">
    <location>
        <begin position="388"/>
        <end position="404"/>
    </location>
</feature>
<dbReference type="SMART" id="SM00595">
    <property type="entry name" value="MADF"/>
    <property type="match status" value="1"/>
</dbReference>
<evidence type="ECO:0000256" key="1">
    <source>
        <dbReference type="SAM" id="MobiDB-lite"/>
    </source>
</evidence>